<dbReference type="Pfam" id="PF01436">
    <property type="entry name" value="NHL"/>
    <property type="match status" value="2"/>
</dbReference>
<keyword evidence="1" id="KW-0677">Repeat</keyword>
<dbReference type="SUPFAM" id="SSF101898">
    <property type="entry name" value="NHL repeat"/>
    <property type="match status" value="1"/>
</dbReference>
<proteinExistence type="predicted"/>
<dbReference type="SUPFAM" id="SSF49899">
    <property type="entry name" value="Concanavalin A-like lectins/glucanases"/>
    <property type="match status" value="3"/>
</dbReference>
<feature type="region of interest" description="Disordered" evidence="5">
    <location>
        <begin position="260"/>
        <end position="283"/>
    </location>
</feature>
<dbReference type="Gene3D" id="2.60.40.2700">
    <property type="match status" value="1"/>
</dbReference>
<dbReference type="Gene3D" id="2.120.10.30">
    <property type="entry name" value="TolB, C-terminal domain"/>
    <property type="match status" value="2"/>
</dbReference>
<feature type="domain" description="Fibronectin type-III" evidence="6">
    <location>
        <begin position="1349"/>
        <end position="1443"/>
    </location>
</feature>
<dbReference type="SUPFAM" id="SSF49265">
    <property type="entry name" value="Fibronectin type III"/>
    <property type="match status" value="1"/>
</dbReference>
<dbReference type="PROSITE" id="PS50853">
    <property type="entry name" value="FN3"/>
    <property type="match status" value="1"/>
</dbReference>
<dbReference type="InterPro" id="IPR013320">
    <property type="entry name" value="ConA-like_dom_sf"/>
</dbReference>
<keyword evidence="2" id="KW-0378">Hydrolase</keyword>
<dbReference type="InterPro" id="IPR056822">
    <property type="entry name" value="TEN_NHL"/>
</dbReference>
<keyword evidence="2" id="KW-0326">Glycosidase</keyword>
<dbReference type="PROSITE" id="PS51841">
    <property type="entry name" value="LTD"/>
    <property type="match status" value="1"/>
</dbReference>
<dbReference type="Pfam" id="PF25021">
    <property type="entry name" value="TEN_NHL"/>
    <property type="match status" value="2"/>
</dbReference>
<dbReference type="Pfam" id="PF00041">
    <property type="entry name" value="fn3"/>
    <property type="match status" value="1"/>
</dbReference>
<keyword evidence="9" id="KW-1185">Reference proteome</keyword>
<evidence type="ECO:0008006" key="10">
    <source>
        <dbReference type="Google" id="ProtNLM"/>
    </source>
</evidence>
<dbReference type="InterPro" id="IPR001258">
    <property type="entry name" value="NHL_repeat"/>
</dbReference>
<dbReference type="PANTHER" id="PTHR46388">
    <property type="entry name" value="NHL REPEAT-CONTAINING PROTEIN 2"/>
    <property type="match status" value="1"/>
</dbReference>
<dbReference type="InterPro" id="IPR036116">
    <property type="entry name" value="FN3_sf"/>
</dbReference>
<evidence type="ECO:0000313" key="8">
    <source>
        <dbReference type="EMBL" id="GAA5179221.1"/>
    </source>
</evidence>
<dbReference type="CDD" id="cd00063">
    <property type="entry name" value="FN3"/>
    <property type="match status" value="1"/>
</dbReference>
<dbReference type="SMART" id="SM00060">
    <property type="entry name" value="FN3"/>
    <property type="match status" value="1"/>
</dbReference>
<evidence type="ECO:0000259" key="6">
    <source>
        <dbReference type="PROSITE" id="PS50853"/>
    </source>
</evidence>
<dbReference type="Proteomes" id="UP001501570">
    <property type="component" value="Unassembled WGS sequence"/>
</dbReference>
<evidence type="ECO:0000259" key="7">
    <source>
        <dbReference type="PROSITE" id="PS51841"/>
    </source>
</evidence>
<gene>
    <name evidence="8" type="ORF">GCM10023322_08550</name>
</gene>
<keyword evidence="3" id="KW-0119">Carbohydrate metabolism</keyword>
<sequence>MEEAEEFVKTRALPAAVTAVALAFVAAITVVATRASAAPVPVPDLLNVNFANGSAADTARNLTLTTVGSPAPTIAGDDAAGRQVATFDGSQNGYTYDLGAEWPSITDTISLECYFRFNGTLSGSTGTGSSGQSVCSDKQGGGFSVTVVGSSVEFQVAAASTSYTLATAPIAGGTWYDAVGTYDGSNVDLYLNGTLVAQTPATGAIHAPSASATHLTLGADSAAGTLGSIESFGAASVAQVGLYSTVLTADQISALYAANDVPTPTASPTPSPTGTGGTSTPPTLTPDVLDVDFASGAPVDHANNIAAKTMGAPTIATDPTLATGVATFDGSSDAYGFDLSPYWPSLQNAVTVECYFRYNGTLTPGSGSSGPSVCSDKNSGGYGFVLVGNEFSFQGYFNGAYTLAHTTLPAADTWYDAVGVYDGTNLTLYLNGVRVGQTAASGPIKLPGAAGRDFNLGADVSSTDGAENYIPSSVAAARIWSGPLSAAQVAALYAQNVSTEPVGSGDVLDVSFASGTPLDYAHGTPAKRIGSPAIAPDPKLGSDVASFNGTSDAYAFDLSGRWPALANSVAMQCVFKYNGEFTTKTSTGYLSGPSVCSDKNNGGYGFVIVGNKISFEADTAGGYTGPIVTLPSANTWYDAVGVYDGANITLYLNGLQVGQVAASGPITLPGSAGQSFTLGADTSATGGAENYIPASVEQAQIWGRPLSAGQVAQLDKTAFSSIPAADSQLQISAVYGGGGEPGSYFANDFVELLNASQTTSVSLGGLSLQYFAADGTPVPGATAALDDTTLAPGQYFLLAGHDTGQGDESDLSVAPDQTAPDLDLAQDGIVALVDGSGQEVDLPASDVIDSVSTGQATYSLGVPAPALTATEGDYRNDSGCTNTHNNGRDFAAQQAQTTPLFNTASPPNVCAATIPATFSQTTLSPSTGHGAAVATNGRGTLYVAETANSTVGSMTTGGGSAKTVAGAAGTGGSGDGGPATSAFLMYPAGVAVDDAGNVFVADTGNDVVREIRAADGTIVRYAGTGSGGYSGDGGPATAAELYDPQGLALDADGDLFIADSGNNVIREVTPSGTISTRAGKATFGYSGDGGKATSAQLASPYGVAVDSAGNLYIADSANNVVRRVDAAVGTISTVAGDHAAYVANNYVPSDSGDGGPAIHAQLNDPQGIAVDAAGNLYIADTANKAVRLVKPDDTISTMVKNPPIQPEGITVDNTTGDVFVADANSSHVNEIAGMPVPSTPGPGPAGGTLAFTAQPPSSVVQGQQFTVTLAAEVPGGHVDPAATGSVTLAPAGVPAGALACDGGLTHPLSAGQATYTCAMSQAADGVTLVASLSGYASATSAAFGVTRTVPSAPGDVSAKAGDHTVTVSWEAEDNVTGFEVFAGTTSHGEDLSKPACTAGPTATSCQVSGLRDGSAYWFEVVAVNGTVTSDPSMEVKATPTAPSAGIVVHASQSATKVGYGTKVTLTATVADARTRRPVRGAEVAVQDEVRGRWVTLKTLHTNGSGTVSYGFTATAAGRYRFTTAGEASNTLVVSVAVKPGKPVITGNVAAGVAVRVNTGNWEPSGLCFSYQWLADGKPIRGATGATFTPTKALKGQELSVRVTGATNGYIAASATSAQKKIK</sequence>
<reference evidence="9" key="1">
    <citation type="journal article" date="2019" name="Int. J. Syst. Evol. Microbiol.">
        <title>The Global Catalogue of Microorganisms (GCM) 10K type strain sequencing project: providing services to taxonomists for standard genome sequencing and annotation.</title>
        <authorList>
            <consortium name="The Broad Institute Genomics Platform"/>
            <consortium name="The Broad Institute Genome Sequencing Center for Infectious Disease"/>
            <person name="Wu L."/>
            <person name="Ma J."/>
        </authorList>
    </citation>
    <scope>NUCLEOTIDE SEQUENCE [LARGE SCALE GENOMIC DNA]</scope>
    <source>
        <strain evidence="9">JCM 18304</strain>
    </source>
</reference>
<evidence type="ECO:0000256" key="2">
    <source>
        <dbReference type="ARBA" id="ARBA00023295"/>
    </source>
</evidence>
<comment type="caution">
    <text evidence="8">The sequence shown here is derived from an EMBL/GenBank/DDBJ whole genome shotgun (WGS) entry which is preliminary data.</text>
</comment>
<dbReference type="InterPro" id="IPR013783">
    <property type="entry name" value="Ig-like_fold"/>
</dbReference>
<dbReference type="InterPro" id="IPR003961">
    <property type="entry name" value="FN3_dom"/>
</dbReference>
<dbReference type="PROSITE" id="PS51125">
    <property type="entry name" value="NHL"/>
    <property type="match status" value="1"/>
</dbReference>
<keyword evidence="3" id="KW-0624">Polysaccharide degradation</keyword>
<feature type="domain" description="LTD" evidence="7">
    <location>
        <begin position="715"/>
        <end position="855"/>
    </location>
</feature>
<protein>
    <recommendedName>
        <fullName evidence="10">NHL repeat-containing protein</fullName>
    </recommendedName>
</protein>
<evidence type="ECO:0000256" key="3">
    <source>
        <dbReference type="ARBA" id="ARBA00023326"/>
    </source>
</evidence>
<dbReference type="InterPro" id="IPR011042">
    <property type="entry name" value="6-blade_b-propeller_TolB-like"/>
</dbReference>
<dbReference type="InterPro" id="IPR001322">
    <property type="entry name" value="Lamin_tail_dom"/>
</dbReference>
<dbReference type="Gene3D" id="2.60.40.10">
    <property type="entry name" value="Immunoglobulins"/>
    <property type="match status" value="1"/>
</dbReference>
<evidence type="ECO:0000313" key="9">
    <source>
        <dbReference type="Proteomes" id="UP001501570"/>
    </source>
</evidence>
<evidence type="ECO:0000256" key="5">
    <source>
        <dbReference type="SAM" id="MobiDB-lite"/>
    </source>
</evidence>
<evidence type="ECO:0000256" key="4">
    <source>
        <dbReference type="PROSITE-ProRule" id="PRU00504"/>
    </source>
</evidence>
<organism evidence="8 9">
    <name type="scientific">Rugosimonospora acidiphila</name>
    <dbReference type="NCBI Taxonomy" id="556531"/>
    <lineage>
        <taxon>Bacteria</taxon>
        <taxon>Bacillati</taxon>
        <taxon>Actinomycetota</taxon>
        <taxon>Actinomycetes</taxon>
        <taxon>Micromonosporales</taxon>
        <taxon>Micromonosporaceae</taxon>
        <taxon>Rugosimonospora</taxon>
    </lineage>
</organism>
<accession>A0ABP9RKQ4</accession>
<name>A0ABP9RKQ4_9ACTN</name>
<dbReference type="Pfam" id="PF13385">
    <property type="entry name" value="Laminin_G_3"/>
    <property type="match status" value="3"/>
</dbReference>
<dbReference type="EMBL" id="BAABJQ010000002">
    <property type="protein sequence ID" value="GAA5179221.1"/>
    <property type="molecule type" value="Genomic_DNA"/>
</dbReference>
<dbReference type="Gene3D" id="2.60.120.200">
    <property type="match status" value="3"/>
</dbReference>
<feature type="repeat" description="NHL" evidence="4">
    <location>
        <begin position="1161"/>
        <end position="1192"/>
    </location>
</feature>
<dbReference type="PANTHER" id="PTHR46388:SF2">
    <property type="entry name" value="NHL REPEAT-CONTAINING PROTEIN 2"/>
    <property type="match status" value="1"/>
</dbReference>
<evidence type="ECO:0000256" key="1">
    <source>
        <dbReference type="ARBA" id="ARBA00022737"/>
    </source>
</evidence>